<keyword evidence="1" id="KW-0812">Transmembrane</keyword>
<feature type="transmembrane region" description="Helical" evidence="1">
    <location>
        <begin position="74"/>
        <end position="95"/>
    </location>
</feature>
<sequence>MSEISAPMMEWMKAIATSVGVVDEKMDKAEVANAKQHNDLGLKIDAGHLLLHQKHDKLREEFVIHKTKINTKTYMISVMIGAAFTIATLTISIVLNKKKQEVIAPVQTELVIPKQTTYGI</sequence>
<evidence type="ECO:0000256" key="1">
    <source>
        <dbReference type="SAM" id="Phobius"/>
    </source>
</evidence>
<proteinExistence type="predicted"/>
<evidence type="ECO:0000313" key="2">
    <source>
        <dbReference type="EMBL" id="GAG24006.1"/>
    </source>
</evidence>
<gene>
    <name evidence="2" type="ORF">S01H1_57118</name>
</gene>
<keyword evidence="1" id="KW-0472">Membrane</keyword>
<name>X0XGF6_9ZZZZ</name>
<reference evidence="2" key="1">
    <citation type="journal article" date="2014" name="Front. Microbiol.">
        <title>High frequency of phylogenetically diverse reductive dehalogenase-homologous genes in deep subseafloor sedimentary metagenomes.</title>
        <authorList>
            <person name="Kawai M."/>
            <person name="Futagami T."/>
            <person name="Toyoda A."/>
            <person name="Takaki Y."/>
            <person name="Nishi S."/>
            <person name="Hori S."/>
            <person name="Arai W."/>
            <person name="Tsubouchi T."/>
            <person name="Morono Y."/>
            <person name="Uchiyama I."/>
            <person name="Ito T."/>
            <person name="Fujiyama A."/>
            <person name="Inagaki F."/>
            <person name="Takami H."/>
        </authorList>
    </citation>
    <scope>NUCLEOTIDE SEQUENCE</scope>
    <source>
        <strain evidence="2">Expedition CK06-06</strain>
    </source>
</reference>
<dbReference type="EMBL" id="BARS01037233">
    <property type="protein sequence ID" value="GAG24006.1"/>
    <property type="molecule type" value="Genomic_DNA"/>
</dbReference>
<organism evidence="2">
    <name type="scientific">marine sediment metagenome</name>
    <dbReference type="NCBI Taxonomy" id="412755"/>
    <lineage>
        <taxon>unclassified sequences</taxon>
        <taxon>metagenomes</taxon>
        <taxon>ecological metagenomes</taxon>
    </lineage>
</organism>
<accession>X0XGF6</accession>
<comment type="caution">
    <text evidence="2">The sequence shown here is derived from an EMBL/GenBank/DDBJ whole genome shotgun (WGS) entry which is preliminary data.</text>
</comment>
<keyword evidence="1" id="KW-1133">Transmembrane helix</keyword>
<dbReference type="AlphaFoldDB" id="X0XGF6"/>
<protein>
    <submittedName>
        <fullName evidence="2">Uncharacterized protein</fullName>
    </submittedName>
</protein>